<evidence type="ECO:0000256" key="3">
    <source>
        <dbReference type="ARBA" id="ARBA00018111"/>
    </source>
</evidence>
<feature type="region of interest" description="Disordered" evidence="5">
    <location>
        <begin position="1"/>
        <end position="97"/>
    </location>
</feature>
<dbReference type="EMBL" id="CP049934">
    <property type="protein sequence ID" value="QIM16910.1"/>
    <property type="molecule type" value="Genomic_DNA"/>
</dbReference>
<dbReference type="Pfam" id="PF21982">
    <property type="entry name" value="RecX_HTH1"/>
    <property type="match status" value="1"/>
</dbReference>
<comment type="similarity">
    <text evidence="2">Belongs to the RecX family.</text>
</comment>
<dbReference type="InterPro" id="IPR003783">
    <property type="entry name" value="Regulatory_RecX"/>
</dbReference>
<comment type="subcellular location">
    <subcellularLocation>
        <location evidence="1">Cytoplasm</location>
    </subcellularLocation>
</comment>
<keyword evidence="9" id="KW-1185">Reference proteome</keyword>
<gene>
    <name evidence="8" type="ORF">G7067_11670</name>
</gene>
<evidence type="ECO:0000256" key="5">
    <source>
        <dbReference type="SAM" id="MobiDB-lite"/>
    </source>
</evidence>
<proteinExistence type="inferred from homology"/>
<evidence type="ECO:0000313" key="8">
    <source>
        <dbReference type="EMBL" id="QIM16910.1"/>
    </source>
</evidence>
<evidence type="ECO:0000259" key="7">
    <source>
        <dbReference type="Pfam" id="PF21982"/>
    </source>
</evidence>
<dbReference type="KEGG" id="lins:G7067_11670"/>
<evidence type="ECO:0000256" key="4">
    <source>
        <dbReference type="ARBA" id="ARBA00022490"/>
    </source>
</evidence>
<dbReference type="InterPro" id="IPR053925">
    <property type="entry name" value="RecX_HTH_3rd"/>
</dbReference>
<keyword evidence="4" id="KW-0963">Cytoplasm</keyword>
<dbReference type="InterPro" id="IPR053926">
    <property type="entry name" value="RecX_HTH_1st"/>
</dbReference>
<accession>A0A6G8FKB0</accession>
<name>A0A6G8FKB0_9MICO</name>
<evidence type="ECO:0000256" key="2">
    <source>
        <dbReference type="ARBA" id="ARBA00009695"/>
    </source>
</evidence>
<feature type="compositionally biased region" description="Low complexity" evidence="5">
    <location>
        <begin position="61"/>
        <end position="80"/>
    </location>
</feature>
<dbReference type="Pfam" id="PF21981">
    <property type="entry name" value="RecX_HTH3"/>
    <property type="match status" value="1"/>
</dbReference>
<reference evidence="8 9" key="1">
    <citation type="submission" date="2020-03" db="EMBL/GenBank/DDBJ databases">
        <title>Leucobacter sp. nov., isolated from beetles.</title>
        <authorList>
            <person name="Hyun D.-W."/>
            <person name="Bae J.-W."/>
        </authorList>
    </citation>
    <scope>NUCLEOTIDE SEQUENCE [LARGE SCALE GENOMIC DNA]</scope>
    <source>
        <strain evidence="8 9">HDW9B</strain>
    </source>
</reference>
<dbReference type="PANTHER" id="PTHR33602">
    <property type="entry name" value="REGULATORY PROTEIN RECX FAMILY PROTEIN"/>
    <property type="match status" value="1"/>
</dbReference>
<organism evidence="8 9">
    <name type="scientific">Leucobacter insecticola</name>
    <dbReference type="NCBI Taxonomy" id="2714934"/>
    <lineage>
        <taxon>Bacteria</taxon>
        <taxon>Bacillati</taxon>
        <taxon>Actinomycetota</taxon>
        <taxon>Actinomycetes</taxon>
        <taxon>Micrococcales</taxon>
        <taxon>Microbacteriaceae</taxon>
        <taxon>Leucobacter</taxon>
    </lineage>
</organism>
<dbReference type="Proteomes" id="UP000501387">
    <property type="component" value="Chromosome"/>
</dbReference>
<feature type="domain" description="RecX first three-helical" evidence="7">
    <location>
        <begin position="98"/>
        <end position="132"/>
    </location>
</feature>
<feature type="domain" description="RecX third three-helical" evidence="6">
    <location>
        <begin position="187"/>
        <end position="234"/>
    </location>
</feature>
<sequence>MIELRSLLQQNTSRVTAGGSPAEREAGPEPATPRRAVAEVPAGAEVLRGVFPASQIQQSSQNPQTLQTPKTPQTLQTPQTAPEAAEDSGPERSANEDGVRLLARKAKSSGELRHDLLLLGHDPAAVDTVIAEFEQSLYLDDVGLARFLTEKLRDAKRASKSQIRVKLRERKLSDAAIDTALAELDDDEELALLRQTAADRARSMRDLDRQTAERRLLGFLARRGWSGEHATRAVRDALDGNGSRGAFGGASGGVRFR</sequence>
<evidence type="ECO:0000313" key="9">
    <source>
        <dbReference type="Proteomes" id="UP000501387"/>
    </source>
</evidence>
<dbReference type="GO" id="GO:0006282">
    <property type="term" value="P:regulation of DNA repair"/>
    <property type="evidence" value="ECO:0007669"/>
    <property type="project" value="InterPro"/>
</dbReference>
<evidence type="ECO:0000259" key="6">
    <source>
        <dbReference type="Pfam" id="PF21981"/>
    </source>
</evidence>
<dbReference type="PANTHER" id="PTHR33602:SF1">
    <property type="entry name" value="REGULATORY PROTEIN RECX FAMILY PROTEIN"/>
    <property type="match status" value="1"/>
</dbReference>
<protein>
    <recommendedName>
        <fullName evidence="3">Regulatory protein RecX</fullName>
    </recommendedName>
</protein>
<evidence type="ECO:0000256" key="1">
    <source>
        <dbReference type="ARBA" id="ARBA00004496"/>
    </source>
</evidence>
<dbReference type="GO" id="GO:0005737">
    <property type="term" value="C:cytoplasm"/>
    <property type="evidence" value="ECO:0007669"/>
    <property type="project" value="UniProtKB-SubCell"/>
</dbReference>
<dbReference type="AlphaFoldDB" id="A0A6G8FKB0"/>